<dbReference type="PANTHER" id="PTHR23028">
    <property type="entry name" value="ACETYLTRANSFERASE"/>
    <property type="match status" value="1"/>
</dbReference>
<reference evidence="4" key="1">
    <citation type="journal article" date="2019" name="Int. J. Syst. Evol. Microbiol.">
        <title>The Global Catalogue of Microorganisms (GCM) 10K type strain sequencing project: providing services to taxonomists for standard genome sequencing and annotation.</title>
        <authorList>
            <consortium name="The Broad Institute Genomics Platform"/>
            <consortium name="The Broad Institute Genome Sequencing Center for Infectious Disease"/>
            <person name="Wu L."/>
            <person name="Ma J."/>
        </authorList>
    </citation>
    <scope>NUCLEOTIDE SEQUENCE [LARGE SCALE GENOMIC DNA]</scope>
    <source>
        <strain evidence="4">CCUG 63830</strain>
    </source>
</reference>
<feature type="transmembrane region" description="Helical" evidence="1">
    <location>
        <begin position="119"/>
        <end position="144"/>
    </location>
</feature>
<feature type="domain" description="Acyltransferase 3" evidence="2">
    <location>
        <begin position="9"/>
        <end position="318"/>
    </location>
</feature>
<keyword evidence="4" id="KW-1185">Reference proteome</keyword>
<proteinExistence type="predicted"/>
<dbReference type="GO" id="GO:0016746">
    <property type="term" value="F:acyltransferase activity"/>
    <property type="evidence" value="ECO:0007669"/>
    <property type="project" value="UniProtKB-KW"/>
</dbReference>
<dbReference type="RefSeq" id="WP_224609924.1">
    <property type="nucleotide sequence ID" value="NZ_JAIQXV010000012.1"/>
</dbReference>
<feature type="transmembrane region" description="Helical" evidence="1">
    <location>
        <begin position="16"/>
        <end position="35"/>
    </location>
</feature>
<dbReference type="EMBL" id="JBHSWB010000004">
    <property type="protein sequence ID" value="MFC6663812.1"/>
    <property type="molecule type" value="Genomic_DNA"/>
</dbReference>
<evidence type="ECO:0000259" key="2">
    <source>
        <dbReference type="Pfam" id="PF01757"/>
    </source>
</evidence>
<dbReference type="EC" id="2.3.-.-" evidence="3"/>
<evidence type="ECO:0000313" key="4">
    <source>
        <dbReference type="Proteomes" id="UP001596317"/>
    </source>
</evidence>
<feature type="transmembrane region" description="Helical" evidence="1">
    <location>
        <begin position="88"/>
        <end position="107"/>
    </location>
</feature>
<dbReference type="PANTHER" id="PTHR23028:SF53">
    <property type="entry name" value="ACYL_TRANSF_3 DOMAIN-CONTAINING PROTEIN"/>
    <property type="match status" value="1"/>
</dbReference>
<keyword evidence="3" id="KW-0012">Acyltransferase</keyword>
<keyword evidence="1" id="KW-0472">Membrane</keyword>
<feature type="transmembrane region" description="Helical" evidence="1">
    <location>
        <begin position="308"/>
        <end position="327"/>
    </location>
</feature>
<gene>
    <name evidence="3" type="ORF">ACFP90_27855</name>
</gene>
<comment type="caution">
    <text evidence="3">The sequence shown here is derived from an EMBL/GenBank/DDBJ whole genome shotgun (WGS) entry which is preliminary data.</text>
</comment>
<keyword evidence="1" id="KW-1133">Transmembrane helix</keyword>
<keyword evidence="3" id="KW-0808">Transferase</keyword>
<feature type="transmembrane region" description="Helical" evidence="1">
    <location>
        <begin position="282"/>
        <end position="302"/>
    </location>
</feature>
<keyword evidence="1" id="KW-0812">Transmembrane</keyword>
<sequence>MASSSVRIPAFDGVRGLLAVGVVFSHVVALTALPWGPGPVHTPLQAAVWALGAPAVDTFFVLSGWVVALSFQRRPDFWPYLRARLRRLAPLGFLGVLLGLLVARPLAQALPDDLAPFGLLHALTLPLTAADWRGALSLGLGGWYDAERLNAPLWTLALELYASVLLPAMVALVGRIGWAAWPLSLPLSIGAGLLFWPLQLLPLFVLGVCLALRPLTLSPGRLVATGTLGLMVLLSRFVLPTDEHLYRWVSGLGAAGVLLAAQGLRPRLLLTPWAQWLGERSFALYITHLPVLVAAVWLLWPVVGVTRAALIGVPVSVLAAHLTHLWVDRPCSSPLHLARRTSAPGA</sequence>
<feature type="transmembrane region" description="Helical" evidence="1">
    <location>
        <begin position="222"/>
        <end position="239"/>
    </location>
</feature>
<dbReference type="Pfam" id="PF01757">
    <property type="entry name" value="Acyl_transf_3"/>
    <property type="match status" value="1"/>
</dbReference>
<dbReference type="InterPro" id="IPR050879">
    <property type="entry name" value="Acyltransferase_3"/>
</dbReference>
<organism evidence="3 4">
    <name type="scientific">Deinococcus multiflagellatus</name>
    <dbReference type="NCBI Taxonomy" id="1656887"/>
    <lineage>
        <taxon>Bacteria</taxon>
        <taxon>Thermotogati</taxon>
        <taxon>Deinococcota</taxon>
        <taxon>Deinococci</taxon>
        <taxon>Deinococcales</taxon>
        <taxon>Deinococcaceae</taxon>
        <taxon>Deinococcus</taxon>
    </lineage>
</organism>
<protein>
    <submittedName>
        <fullName evidence="3">Acyltransferase family protein</fullName>
        <ecNumber evidence="3">2.3.-.-</ecNumber>
    </submittedName>
</protein>
<accession>A0ABW1ZTJ6</accession>
<evidence type="ECO:0000313" key="3">
    <source>
        <dbReference type="EMBL" id="MFC6663812.1"/>
    </source>
</evidence>
<feature type="transmembrane region" description="Helical" evidence="1">
    <location>
        <begin position="156"/>
        <end position="181"/>
    </location>
</feature>
<dbReference type="Proteomes" id="UP001596317">
    <property type="component" value="Unassembled WGS sequence"/>
</dbReference>
<evidence type="ECO:0000256" key="1">
    <source>
        <dbReference type="SAM" id="Phobius"/>
    </source>
</evidence>
<dbReference type="InterPro" id="IPR002656">
    <property type="entry name" value="Acyl_transf_3_dom"/>
</dbReference>
<feature type="transmembrane region" description="Helical" evidence="1">
    <location>
        <begin position="47"/>
        <end position="68"/>
    </location>
</feature>
<name>A0ABW1ZTJ6_9DEIO</name>
<feature type="transmembrane region" description="Helical" evidence="1">
    <location>
        <begin position="187"/>
        <end position="210"/>
    </location>
</feature>